<dbReference type="GO" id="GO:0034069">
    <property type="term" value="F:aminoglycoside N-acetyltransferase activity"/>
    <property type="evidence" value="ECO:0007669"/>
    <property type="project" value="TreeGrafter"/>
</dbReference>
<dbReference type="SUPFAM" id="SSF55729">
    <property type="entry name" value="Acyl-CoA N-acyltransferases (Nat)"/>
    <property type="match status" value="1"/>
</dbReference>
<dbReference type="AlphaFoldDB" id="A0A7V0MYE5"/>
<dbReference type="PANTHER" id="PTHR37817">
    <property type="entry name" value="N-ACETYLTRANSFERASE EIS"/>
    <property type="match status" value="1"/>
</dbReference>
<protein>
    <submittedName>
        <fullName evidence="2">GNAT family N-acetyltransferase</fullName>
    </submittedName>
</protein>
<dbReference type="PROSITE" id="PS51186">
    <property type="entry name" value="GNAT"/>
    <property type="match status" value="1"/>
</dbReference>
<feature type="non-terminal residue" evidence="2">
    <location>
        <position position="1"/>
    </location>
</feature>
<evidence type="ECO:0000313" key="2">
    <source>
        <dbReference type="EMBL" id="HDN84290.1"/>
    </source>
</evidence>
<dbReference type="GO" id="GO:0030649">
    <property type="term" value="P:aminoglycoside antibiotic catabolic process"/>
    <property type="evidence" value="ECO:0007669"/>
    <property type="project" value="TreeGrafter"/>
</dbReference>
<proteinExistence type="predicted"/>
<gene>
    <name evidence="2" type="ORF">ENG47_00860</name>
</gene>
<evidence type="ECO:0000259" key="1">
    <source>
        <dbReference type="PROSITE" id="PS51186"/>
    </source>
</evidence>
<dbReference type="Gene3D" id="3.40.630.30">
    <property type="match status" value="2"/>
</dbReference>
<dbReference type="InterPro" id="IPR016181">
    <property type="entry name" value="Acyl_CoA_acyltransferase"/>
</dbReference>
<organism evidence="2">
    <name type="scientific">Aerophobetes bacterium</name>
    <dbReference type="NCBI Taxonomy" id="2030807"/>
    <lineage>
        <taxon>Bacteria</taxon>
        <taxon>Candidatus Aerophobota</taxon>
    </lineage>
</organism>
<name>A0A7V0MYE5_UNCAE</name>
<dbReference type="InterPro" id="IPR051554">
    <property type="entry name" value="Acetyltransferase_Eis"/>
</dbReference>
<dbReference type="Pfam" id="PF13527">
    <property type="entry name" value="Acetyltransf_9"/>
    <property type="match status" value="1"/>
</dbReference>
<accession>A0A7V0MYE5</accession>
<reference evidence="2" key="1">
    <citation type="journal article" date="2020" name="mSystems">
        <title>Genome- and Community-Level Interaction Insights into Carbon Utilization and Element Cycling Functions of Hydrothermarchaeota in Hydrothermal Sediment.</title>
        <authorList>
            <person name="Zhou Z."/>
            <person name="Liu Y."/>
            <person name="Xu W."/>
            <person name="Pan J."/>
            <person name="Luo Z.H."/>
            <person name="Li M."/>
        </authorList>
    </citation>
    <scope>NUCLEOTIDE SEQUENCE [LARGE SCALE GENOMIC DNA]</scope>
    <source>
        <strain evidence="2">HyVt-219</strain>
    </source>
</reference>
<dbReference type="Proteomes" id="UP000885660">
    <property type="component" value="Unassembled WGS sequence"/>
</dbReference>
<dbReference type="PANTHER" id="PTHR37817:SF1">
    <property type="entry name" value="N-ACETYLTRANSFERASE EIS"/>
    <property type="match status" value="1"/>
</dbReference>
<dbReference type="InterPro" id="IPR000182">
    <property type="entry name" value="GNAT_dom"/>
</dbReference>
<dbReference type="CDD" id="cd04301">
    <property type="entry name" value="NAT_SF"/>
    <property type="match status" value="1"/>
</dbReference>
<comment type="caution">
    <text evidence="2">The sequence shown here is derived from an EMBL/GenBank/DDBJ whole genome shotgun (WGS) entry which is preliminary data.</text>
</comment>
<dbReference type="EMBL" id="DRBC01000050">
    <property type="protein sequence ID" value="HDN84290.1"/>
    <property type="molecule type" value="Genomic_DNA"/>
</dbReference>
<feature type="domain" description="N-acetyltransferase" evidence="1">
    <location>
        <begin position="1"/>
        <end position="86"/>
    </location>
</feature>
<sequence>VRRDIYIGSKTLKGIGVASVATHPDYRRKGYAKMLLKERLRDIFLKGSDFSPLFTDKPFIYEKLGWKIFPQKFWVLEDIEVPLNARKKKVEIFRNSTKTLMEKVKRIYQENMLLFPGSLKRDREYWQEYFRIFDVRDNELFFLLQEGNVAKAYARICQEKDDILLGEMGVGKEDNEAIKGLFYYLLDWVKRSGFKKLVISLPSSHPIFEFLKMENIKLREENPDKREVLMIRNISSQGDVLRDKEIKSRFHWGYFDRF</sequence>